<dbReference type="Proteomes" id="UP000226192">
    <property type="component" value="Unassembled WGS sequence"/>
</dbReference>
<name>A0A2C5YHC8_9HYPO</name>
<sequence>MGQPSTEHPSLENRQRPRQDSRPSGTAEDPALAPIWNALQAFGGSCWSRVGAEAWDKRLGGVGEAVSVHCCGASRDARERPSWRSWPKIDGASCIHPNGACSSIKAEEQAAASAHVHGLDITMATKMRRLAKCAEWPGKQISPWTHHGHMAAVGGAVAGQTLAGLTRLARRAPQKAAGGHATARRETANADSCRFVSPANWRQ</sequence>
<keyword evidence="3" id="KW-1185">Reference proteome</keyword>
<evidence type="ECO:0000256" key="1">
    <source>
        <dbReference type="SAM" id="MobiDB-lite"/>
    </source>
</evidence>
<gene>
    <name evidence="2" type="ORF">CDD81_4418</name>
</gene>
<evidence type="ECO:0000313" key="3">
    <source>
        <dbReference type="Proteomes" id="UP000226192"/>
    </source>
</evidence>
<dbReference type="EMBL" id="NJET01000003">
    <property type="protein sequence ID" value="PHH67023.1"/>
    <property type="molecule type" value="Genomic_DNA"/>
</dbReference>
<protein>
    <submittedName>
        <fullName evidence="2">Uncharacterized protein</fullName>
    </submittedName>
</protein>
<evidence type="ECO:0000313" key="2">
    <source>
        <dbReference type="EMBL" id="PHH67023.1"/>
    </source>
</evidence>
<feature type="compositionally biased region" description="Basic and acidic residues" evidence="1">
    <location>
        <begin position="9"/>
        <end position="21"/>
    </location>
</feature>
<reference evidence="2 3" key="1">
    <citation type="submission" date="2017-06" db="EMBL/GenBank/DDBJ databases">
        <title>Ant-infecting Ophiocordyceps genomes reveal a high diversity of potential behavioral manipulation genes and a possible major role for enterotoxins.</title>
        <authorList>
            <person name="De Bekker C."/>
            <person name="Evans H.C."/>
            <person name="Brachmann A."/>
            <person name="Hughes D.P."/>
        </authorList>
    </citation>
    <scope>NUCLEOTIDE SEQUENCE [LARGE SCALE GENOMIC DNA]</scope>
    <source>
        <strain evidence="2 3">Map64</strain>
    </source>
</reference>
<accession>A0A2C5YHC8</accession>
<dbReference type="AlphaFoldDB" id="A0A2C5YHC8"/>
<comment type="caution">
    <text evidence="2">The sequence shown here is derived from an EMBL/GenBank/DDBJ whole genome shotgun (WGS) entry which is preliminary data.</text>
</comment>
<organism evidence="2 3">
    <name type="scientific">Ophiocordyceps australis</name>
    <dbReference type="NCBI Taxonomy" id="1399860"/>
    <lineage>
        <taxon>Eukaryota</taxon>
        <taxon>Fungi</taxon>
        <taxon>Dikarya</taxon>
        <taxon>Ascomycota</taxon>
        <taxon>Pezizomycotina</taxon>
        <taxon>Sordariomycetes</taxon>
        <taxon>Hypocreomycetidae</taxon>
        <taxon>Hypocreales</taxon>
        <taxon>Ophiocordycipitaceae</taxon>
        <taxon>Ophiocordyceps</taxon>
    </lineage>
</organism>
<proteinExistence type="predicted"/>
<feature type="region of interest" description="Disordered" evidence="1">
    <location>
        <begin position="1"/>
        <end position="30"/>
    </location>
</feature>
<feature type="region of interest" description="Disordered" evidence="1">
    <location>
        <begin position="173"/>
        <end position="203"/>
    </location>
</feature>